<accession>A0A9N7TRK7</accession>
<sequence length="108" mass="11664">MKEKLVLVLSKNTVAVVLVCPLRAPGCQTRSSLALLRHNVASGSPGASRCSAPFCLGPTFLLRHTALAPHLIYTPFHGKDEHGCQWSVICCKPSLANCEALRCDHRDA</sequence>
<comment type="caution">
    <text evidence="1">The sequence shown here is derived from an EMBL/GenBank/DDBJ whole genome shotgun (WGS) entry which is preliminary data.</text>
</comment>
<evidence type="ECO:0000313" key="1">
    <source>
        <dbReference type="EMBL" id="CAB1417294.1"/>
    </source>
</evidence>
<proteinExistence type="predicted"/>
<organism evidence="1 2">
    <name type="scientific">Pleuronectes platessa</name>
    <name type="common">European plaice</name>
    <dbReference type="NCBI Taxonomy" id="8262"/>
    <lineage>
        <taxon>Eukaryota</taxon>
        <taxon>Metazoa</taxon>
        <taxon>Chordata</taxon>
        <taxon>Craniata</taxon>
        <taxon>Vertebrata</taxon>
        <taxon>Euteleostomi</taxon>
        <taxon>Actinopterygii</taxon>
        <taxon>Neopterygii</taxon>
        <taxon>Teleostei</taxon>
        <taxon>Neoteleostei</taxon>
        <taxon>Acanthomorphata</taxon>
        <taxon>Carangaria</taxon>
        <taxon>Pleuronectiformes</taxon>
        <taxon>Pleuronectoidei</taxon>
        <taxon>Pleuronectidae</taxon>
        <taxon>Pleuronectes</taxon>
    </lineage>
</organism>
<name>A0A9N7TRK7_PLEPL</name>
<gene>
    <name evidence="1" type="ORF">PLEPLA_LOCUS5096</name>
</gene>
<keyword evidence="2" id="KW-1185">Reference proteome</keyword>
<protein>
    <submittedName>
        <fullName evidence="1">Uncharacterized protein</fullName>
    </submittedName>
</protein>
<evidence type="ECO:0000313" key="2">
    <source>
        <dbReference type="Proteomes" id="UP001153269"/>
    </source>
</evidence>
<dbReference type="Proteomes" id="UP001153269">
    <property type="component" value="Unassembled WGS sequence"/>
</dbReference>
<reference evidence="1" key="1">
    <citation type="submission" date="2020-03" db="EMBL/GenBank/DDBJ databases">
        <authorList>
            <person name="Weist P."/>
        </authorList>
    </citation>
    <scope>NUCLEOTIDE SEQUENCE</scope>
</reference>
<dbReference type="AlphaFoldDB" id="A0A9N7TRK7"/>
<dbReference type="EMBL" id="CADEAL010000258">
    <property type="protein sequence ID" value="CAB1417294.1"/>
    <property type="molecule type" value="Genomic_DNA"/>
</dbReference>